<keyword evidence="2" id="KW-1185">Reference proteome</keyword>
<evidence type="ECO:0000313" key="1">
    <source>
        <dbReference type="EMBL" id="MFD2824536.1"/>
    </source>
</evidence>
<proteinExistence type="predicted"/>
<dbReference type="EMBL" id="JBHUOV010000014">
    <property type="protein sequence ID" value="MFD2824536.1"/>
    <property type="molecule type" value="Genomic_DNA"/>
</dbReference>
<dbReference type="Proteomes" id="UP001597533">
    <property type="component" value="Unassembled WGS sequence"/>
</dbReference>
<gene>
    <name evidence="1" type="ORF">ACFS5M_12710</name>
</gene>
<name>A0ABW5WQG8_9FLAO</name>
<sequence length="203" mass="23550">MRKTLTLIFGIIILQLSFSCKSQYSTTELKNNFTTEQISDLNKITEFFKNQMCLGMESDFKTCYERTPHEYLEATGSGFWNNIDFDKQKELYNEISESTFDEIWAFCKSIYPESGTELKSLCPVNGKYISYLIELGKTNTAIAKYADRVSAAGDFNELYLNYSNILNNKKDFNLNDPNVQLILAIHYLSINDDFKRTDKWEAE</sequence>
<evidence type="ECO:0000313" key="2">
    <source>
        <dbReference type="Proteomes" id="UP001597533"/>
    </source>
</evidence>
<comment type="caution">
    <text evidence="1">The sequence shown here is derived from an EMBL/GenBank/DDBJ whole genome shotgun (WGS) entry which is preliminary data.</text>
</comment>
<organism evidence="1 2">
    <name type="scientific">Lacinutrix iliipiscaria</name>
    <dbReference type="NCBI Taxonomy" id="1230532"/>
    <lineage>
        <taxon>Bacteria</taxon>
        <taxon>Pseudomonadati</taxon>
        <taxon>Bacteroidota</taxon>
        <taxon>Flavobacteriia</taxon>
        <taxon>Flavobacteriales</taxon>
        <taxon>Flavobacteriaceae</taxon>
        <taxon>Lacinutrix</taxon>
    </lineage>
</organism>
<reference evidence="2" key="1">
    <citation type="journal article" date="2019" name="Int. J. Syst. Evol. Microbiol.">
        <title>The Global Catalogue of Microorganisms (GCM) 10K type strain sequencing project: providing services to taxonomists for standard genome sequencing and annotation.</title>
        <authorList>
            <consortium name="The Broad Institute Genomics Platform"/>
            <consortium name="The Broad Institute Genome Sequencing Center for Infectious Disease"/>
            <person name="Wu L."/>
            <person name="Ma J."/>
        </authorList>
    </citation>
    <scope>NUCLEOTIDE SEQUENCE [LARGE SCALE GENOMIC DNA]</scope>
    <source>
        <strain evidence="2">KCTC 32141</strain>
    </source>
</reference>
<dbReference type="PROSITE" id="PS51257">
    <property type="entry name" value="PROKAR_LIPOPROTEIN"/>
    <property type="match status" value="1"/>
</dbReference>
<accession>A0ABW5WQG8</accession>
<protein>
    <submittedName>
        <fullName evidence="1">Uncharacterized protein</fullName>
    </submittedName>
</protein>
<dbReference type="RefSeq" id="WP_183490543.1">
    <property type="nucleotide sequence ID" value="NZ_JBHUOV010000014.1"/>
</dbReference>